<dbReference type="SUPFAM" id="SSF109854">
    <property type="entry name" value="DinB/YfiT-like putative metalloenzymes"/>
    <property type="match status" value="1"/>
</dbReference>
<dbReference type="Proteomes" id="UP000050501">
    <property type="component" value="Unassembled WGS sequence"/>
</dbReference>
<dbReference type="OrthoDB" id="158368at2"/>
<comment type="caution">
    <text evidence="2">The sequence shown here is derived from an EMBL/GenBank/DDBJ whole genome shotgun (WGS) entry which is preliminary data.</text>
</comment>
<dbReference type="Pfam" id="PF12867">
    <property type="entry name" value="DinB_2"/>
    <property type="match status" value="1"/>
</dbReference>
<dbReference type="InterPro" id="IPR034660">
    <property type="entry name" value="DinB/YfiT-like"/>
</dbReference>
<evidence type="ECO:0000313" key="2">
    <source>
        <dbReference type="EMBL" id="KPL83641.1"/>
    </source>
</evidence>
<gene>
    <name evidence="2" type="ORF">ADN01_08040</name>
</gene>
<dbReference type="EMBL" id="LGCM01000029">
    <property type="protein sequence ID" value="KPL83641.1"/>
    <property type="molecule type" value="Genomic_DNA"/>
</dbReference>
<name>A0A0P6YLT3_9CHLR</name>
<dbReference type="STRING" id="229921.ADN01_08040"/>
<dbReference type="InterPro" id="IPR024775">
    <property type="entry name" value="DinB-like"/>
</dbReference>
<dbReference type="AlphaFoldDB" id="A0A0P6YLT3"/>
<dbReference type="RefSeq" id="WP_062419049.1">
    <property type="nucleotide sequence ID" value="NZ_DF967974.1"/>
</dbReference>
<evidence type="ECO:0000259" key="1">
    <source>
        <dbReference type="Pfam" id="PF12867"/>
    </source>
</evidence>
<reference evidence="2 3" key="1">
    <citation type="submission" date="2015-07" db="EMBL/GenBank/DDBJ databases">
        <title>Genome sequence of Levilinea saccharolytica DSM 16555.</title>
        <authorList>
            <person name="Hemp J."/>
            <person name="Ward L.M."/>
            <person name="Pace L.A."/>
            <person name="Fischer W.W."/>
        </authorList>
    </citation>
    <scope>NUCLEOTIDE SEQUENCE [LARGE SCALE GENOMIC DNA]</scope>
    <source>
        <strain evidence="2 3">KIBI-1</strain>
    </source>
</reference>
<proteinExistence type="predicted"/>
<sequence>MLIRIGIENGFQGRSQAWALDYPGAFAYGLDSGEAVMNLPQALIHYQHWVNRHAGFERVQLGDFDLRLADTWEVYTLNKDFDPDPQGVPINAWFHDDWRPLNTDEVSFGLDLLGYSRQDLLAIVQGLPAEKLDQTYSEERWSIRGILAHVATAEWWYLDRFGQGGPRADLPKDPYERLEFTRARLCTLLSGLVGVEQVLGKEGEFWSPRKLLRRVLWHEMDHIQHITKLL</sequence>
<feature type="domain" description="DinB-like" evidence="1">
    <location>
        <begin position="116"/>
        <end position="226"/>
    </location>
</feature>
<organism evidence="2 3">
    <name type="scientific">Levilinea saccharolytica</name>
    <dbReference type="NCBI Taxonomy" id="229921"/>
    <lineage>
        <taxon>Bacteria</taxon>
        <taxon>Bacillati</taxon>
        <taxon>Chloroflexota</taxon>
        <taxon>Anaerolineae</taxon>
        <taxon>Anaerolineales</taxon>
        <taxon>Anaerolineaceae</taxon>
        <taxon>Levilinea</taxon>
    </lineage>
</organism>
<evidence type="ECO:0000313" key="3">
    <source>
        <dbReference type="Proteomes" id="UP000050501"/>
    </source>
</evidence>
<protein>
    <recommendedName>
        <fullName evidence="1">DinB-like domain-containing protein</fullName>
    </recommendedName>
</protein>
<dbReference type="Gene3D" id="1.20.120.450">
    <property type="entry name" value="dinb family like domain"/>
    <property type="match status" value="1"/>
</dbReference>
<keyword evidence="3" id="KW-1185">Reference proteome</keyword>
<accession>A0A0P6YLT3</accession>